<organism evidence="3 4">
    <name type="scientific">Dichotomopilus funicola</name>
    <dbReference type="NCBI Taxonomy" id="1934379"/>
    <lineage>
        <taxon>Eukaryota</taxon>
        <taxon>Fungi</taxon>
        <taxon>Dikarya</taxon>
        <taxon>Ascomycota</taxon>
        <taxon>Pezizomycotina</taxon>
        <taxon>Sordariomycetes</taxon>
        <taxon>Sordariomycetidae</taxon>
        <taxon>Sordariales</taxon>
        <taxon>Chaetomiaceae</taxon>
        <taxon>Dichotomopilus</taxon>
    </lineage>
</organism>
<evidence type="ECO:0000313" key="4">
    <source>
        <dbReference type="Proteomes" id="UP001302676"/>
    </source>
</evidence>
<reference evidence="3" key="2">
    <citation type="submission" date="2023-05" db="EMBL/GenBank/DDBJ databases">
        <authorList>
            <consortium name="Lawrence Berkeley National Laboratory"/>
            <person name="Steindorff A."/>
            <person name="Hensen N."/>
            <person name="Bonometti L."/>
            <person name="Westerberg I."/>
            <person name="Brannstrom I.O."/>
            <person name="Guillou S."/>
            <person name="Cros-Aarteil S."/>
            <person name="Calhoun S."/>
            <person name="Haridas S."/>
            <person name="Kuo A."/>
            <person name="Mondo S."/>
            <person name="Pangilinan J."/>
            <person name="Riley R."/>
            <person name="Labutti K."/>
            <person name="Andreopoulos B."/>
            <person name="Lipzen A."/>
            <person name="Chen C."/>
            <person name="Yanf M."/>
            <person name="Daum C."/>
            <person name="Ng V."/>
            <person name="Clum A."/>
            <person name="Ohm R."/>
            <person name="Martin F."/>
            <person name="Silar P."/>
            <person name="Natvig D."/>
            <person name="Lalanne C."/>
            <person name="Gautier V."/>
            <person name="Ament-Velasquez S.L."/>
            <person name="Kruys A."/>
            <person name="Hutchinson M.I."/>
            <person name="Powell A.J."/>
            <person name="Barry K."/>
            <person name="Miller A.N."/>
            <person name="Grigoriev I.V."/>
            <person name="Debuchy R."/>
            <person name="Gladieux P."/>
            <person name="Thoren M.H."/>
            <person name="Johannesson H."/>
        </authorList>
    </citation>
    <scope>NUCLEOTIDE SEQUENCE</scope>
    <source>
        <strain evidence="3">CBS 141.50</strain>
    </source>
</reference>
<keyword evidence="2" id="KW-1133">Transmembrane helix</keyword>
<feature type="compositionally biased region" description="Polar residues" evidence="1">
    <location>
        <begin position="315"/>
        <end position="330"/>
    </location>
</feature>
<feature type="transmembrane region" description="Helical" evidence="2">
    <location>
        <begin position="172"/>
        <end position="190"/>
    </location>
</feature>
<keyword evidence="2" id="KW-0812">Transmembrane</keyword>
<dbReference type="RefSeq" id="XP_062640577.1">
    <property type="nucleotide sequence ID" value="XM_062785393.1"/>
</dbReference>
<accession>A0AAN6VA62</accession>
<feature type="region of interest" description="Disordered" evidence="1">
    <location>
        <begin position="373"/>
        <end position="397"/>
    </location>
</feature>
<feature type="compositionally biased region" description="Low complexity" evidence="1">
    <location>
        <begin position="373"/>
        <end position="390"/>
    </location>
</feature>
<dbReference type="Proteomes" id="UP001302676">
    <property type="component" value="Unassembled WGS sequence"/>
</dbReference>
<dbReference type="GeneID" id="87822006"/>
<evidence type="ECO:0000256" key="1">
    <source>
        <dbReference type="SAM" id="MobiDB-lite"/>
    </source>
</evidence>
<evidence type="ECO:0000313" key="3">
    <source>
        <dbReference type="EMBL" id="KAK4147206.1"/>
    </source>
</evidence>
<dbReference type="EMBL" id="MU853557">
    <property type="protein sequence ID" value="KAK4147206.1"/>
    <property type="molecule type" value="Genomic_DNA"/>
</dbReference>
<dbReference type="AlphaFoldDB" id="A0AAN6VA62"/>
<feature type="region of interest" description="Disordered" evidence="1">
    <location>
        <begin position="287"/>
        <end position="347"/>
    </location>
</feature>
<keyword evidence="4" id="KW-1185">Reference proteome</keyword>
<feature type="transmembrane region" description="Helical" evidence="2">
    <location>
        <begin position="143"/>
        <end position="160"/>
    </location>
</feature>
<proteinExistence type="predicted"/>
<sequence length="566" mass="61871">MGRLGPLTSQGLGRSPYDDTVPGQGNDYPPNQYAYFDDRGRLYNPVIKGLNRDFIRSHNEVMMVIGVAEPESGTAADAQMDATHRQNRFEDVIGSRLHLAAFQIASASNWAVHGIRQRLWVYQPYSQTTFYGMFRMARRSGSFAPYFLAGFPSFLAATSLELVSFSRKEDNWFWSAMTYIRIHLAIYVFFQRIEIIPFNHWLPNWRFFIPGSSLSPISLPPPPASFRPGSLLPWLGACALGTAPFLCFYLSSRVHANLAKNLRDAIYKHLPRPDNSFLRRQTWAGLRLGTPNSPADPRADEGVSTSPTGPPPLRRQSTVSLRGSGINNDVTTATTTTAADHGGGGSVDEFGSDDEETEIISATLISFDVEAADPTTPGASGPGGSTAPNGAVGGDTTPGIWSAELRPNIPDNSRSSGYGTGTGSINNRHESVYRENAFTALPARLAANILALTPARLMAMPMTVAVHVFLARSYMRRMGMSLDIVNTGAGFWFGMQSARGLVNLLGLELLLGVLQAESWAAIMLVANRWRYTEEEWMVREVEEAVNIIVAERREEAAALAAAEGGN</sequence>
<keyword evidence="2" id="KW-0472">Membrane</keyword>
<comment type="caution">
    <text evidence="3">The sequence shown here is derived from an EMBL/GenBank/DDBJ whole genome shotgun (WGS) entry which is preliminary data.</text>
</comment>
<feature type="transmembrane region" description="Helical" evidence="2">
    <location>
        <begin position="231"/>
        <end position="250"/>
    </location>
</feature>
<gene>
    <name evidence="3" type="ORF">C8A04DRAFT_9193</name>
</gene>
<feature type="region of interest" description="Disordered" evidence="1">
    <location>
        <begin position="1"/>
        <end position="30"/>
    </location>
</feature>
<protein>
    <submittedName>
        <fullName evidence="3">Uncharacterized protein</fullName>
    </submittedName>
</protein>
<name>A0AAN6VA62_9PEZI</name>
<evidence type="ECO:0000256" key="2">
    <source>
        <dbReference type="SAM" id="Phobius"/>
    </source>
</evidence>
<reference evidence="3" key="1">
    <citation type="journal article" date="2023" name="Mol. Phylogenet. Evol.">
        <title>Genome-scale phylogeny and comparative genomics of the fungal order Sordariales.</title>
        <authorList>
            <person name="Hensen N."/>
            <person name="Bonometti L."/>
            <person name="Westerberg I."/>
            <person name="Brannstrom I.O."/>
            <person name="Guillou S."/>
            <person name="Cros-Aarteil S."/>
            <person name="Calhoun S."/>
            <person name="Haridas S."/>
            <person name="Kuo A."/>
            <person name="Mondo S."/>
            <person name="Pangilinan J."/>
            <person name="Riley R."/>
            <person name="LaButti K."/>
            <person name="Andreopoulos B."/>
            <person name="Lipzen A."/>
            <person name="Chen C."/>
            <person name="Yan M."/>
            <person name="Daum C."/>
            <person name="Ng V."/>
            <person name="Clum A."/>
            <person name="Steindorff A."/>
            <person name="Ohm R.A."/>
            <person name="Martin F."/>
            <person name="Silar P."/>
            <person name="Natvig D.O."/>
            <person name="Lalanne C."/>
            <person name="Gautier V."/>
            <person name="Ament-Velasquez S.L."/>
            <person name="Kruys A."/>
            <person name="Hutchinson M.I."/>
            <person name="Powell A.J."/>
            <person name="Barry K."/>
            <person name="Miller A.N."/>
            <person name="Grigoriev I.V."/>
            <person name="Debuchy R."/>
            <person name="Gladieux P."/>
            <person name="Hiltunen Thoren M."/>
            <person name="Johannesson H."/>
        </authorList>
    </citation>
    <scope>NUCLEOTIDE SEQUENCE</scope>
    <source>
        <strain evidence="3">CBS 141.50</strain>
    </source>
</reference>